<evidence type="ECO:0000313" key="1">
    <source>
        <dbReference type="EMBL" id="MBR8644479.1"/>
    </source>
</evidence>
<accession>A0A941FKJ8</accession>
<evidence type="ECO:0000313" key="2">
    <source>
        <dbReference type="Proteomes" id="UP000680045"/>
    </source>
</evidence>
<dbReference type="NCBIfam" id="TIGR03833">
    <property type="entry name" value="YwbE family protein"/>
    <property type="match status" value="1"/>
</dbReference>
<name>A0A941FKJ8_9BACI</name>
<dbReference type="Pfam" id="PF09962">
    <property type="entry name" value="DUF2196"/>
    <property type="match status" value="1"/>
</dbReference>
<protein>
    <submittedName>
        <fullName evidence="1">YwbE family protein</fullName>
    </submittedName>
</protein>
<dbReference type="PANTHER" id="PTHR40069">
    <property type="entry name" value="YWBE PROTEIN"/>
    <property type="match status" value="1"/>
</dbReference>
<sequence>MDIVLKADQRTGKLTRGTVKDILTNSSTHPHGIKVRLTDGQVGRVQVIHK</sequence>
<comment type="caution">
    <text evidence="1">The sequence shown here is derived from an EMBL/GenBank/DDBJ whole genome shotgun (WGS) entry which is preliminary data.</text>
</comment>
<dbReference type="InterPro" id="IPR019240">
    <property type="entry name" value="DUF2196"/>
</dbReference>
<dbReference type="EMBL" id="JAGTPW010000009">
    <property type="protein sequence ID" value="MBR8644479.1"/>
    <property type="molecule type" value="Genomic_DNA"/>
</dbReference>
<dbReference type="PANTHER" id="PTHR40069:SF1">
    <property type="entry name" value="YWBE PROTEIN"/>
    <property type="match status" value="1"/>
</dbReference>
<dbReference type="AlphaFoldDB" id="A0A941FKJ8"/>
<gene>
    <name evidence="1" type="ORF">KEH51_07345</name>
</gene>
<dbReference type="Proteomes" id="UP000680045">
    <property type="component" value="Unassembled WGS sequence"/>
</dbReference>
<organism evidence="1 2">
    <name type="scientific">Peribacillus frigoritolerans</name>
    <dbReference type="NCBI Taxonomy" id="450367"/>
    <lineage>
        <taxon>Bacteria</taxon>
        <taxon>Bacillati</taxon>
        <taxon>Bacillota</taxon>
        <taxon>Bacilli</taxon>
        <taxon>Bacillales</taxon>
        <taxon>Bacillaceae</taxon>
        <taxon>Peribacillus</taxon>
    </lineage>
</organism>
<reference evidence="1" key="1">
    <citation type="submission" date="2021-04" db="EMBL/GenBank/DDBJ databases">
        <title>Whole genome sequencing of Enterococci isolates from hospitalized patients.</title>
        <authorList>
            <person name="Ogoti B.M."/>
            <person name="Onyambu F.G."/>
        </authorList>
    </citation>
    <scope>NUCLEOTIDE SEQUENCE</scope>
    <source>
        <strain evidence="1">242</strain>
    </source>
</reference>
<proteinExistence type="predicted"/>